<name>A0A3S6QVQ7_9LACO</name>
<dbReference type="AlphaFoldDB" id="A0A3S6QVQ7"/>
<dbReference type="KEGG" id="lhw:BSQ49_09295"/>
<dbReference type="Pfam" id="PF13468">
    <property type="entry name" value="Glyoxalase_3"/>
    <property type="match status" value="1"/>
</dbReference>
<dbReference type="SUPFAM" id="SSF54593">
    <property type="entry name" value="Glyoxalase/Bleomycin resistance protein/Dihydroxybiphenyl dioxygenase"/>
    <property type="match status" value="1"/>
</dbReference>
<dbReference type="InterPro" id="IPR025870">
    <property type="entry name" value="Glyoxalase-like_dom"/>
</dbReference>
<dbReference type="PANTHER" id="PTHR40265:SF1">
    <property type="entry name" value="GLYOXALASE-LIKE DOMAIN-CONTAINING PROTEIN"/>
    <property type="match status" value="1"/>
</dbReference>
<proteinExistence type="predicted"/>
<dbReference type="Proteomes" id="UP000314960">
    <property type="component" value="Chromosome"/>
</dbReference>
<sequence>MANLNWDHTMISTNDDEAVAIQLNRAGLSFKAGGEHKRWGTGNYLGYFGLNYIELITVSNEEKAKTIKREDGSAVYDAIRDYFAGKERFNTIAIRSDNIEETHEYLVNENFPVSDIEEGQRITPDGELIKWKIFFINDVIDNDFPYPFFIQWKGTDVQREESLRNKGIIKAHSAGNLIVQEAIFISRKLENDVKLWEKLLNKEAFLEDGNYIFKLGEKRLIFKQGNQSHLSALNFIGANEEIAGTQLKINDIVFNFHSKNIKKR</sequence>
<evidence type="ECO:0000259" key="1">
    <source>
        <dbReference type="Pfam" id="PF13468"/>
    </source>
</evidence>
<dbReference type="Gene3D" id="3.10.180.10">
    <property type="entry name" value="2,3-Dihydroxybiphenyl 1,2-Dioxygenase, domain 1"/>
    <property type="match status" value="1"/>
</dbReference>
<organism evidence="2 3">
    <name type="scientific">Liquorilactobacillus hordei</name>
    <dbReference type="NCBI Taxonomy" id="468911"/>
    <lineage>
        <taxon>Bacteria</taxon>
        <taxon>Bacillati</taxon>
        <taxon>Bacillota</taxon>
        <taxon>Bacilli</taxon>
        <taxon>Lactobacillales</taxon>
        <taxon>Lactobacillaceae</taxon>
        <taxon>Liquorilactobacillus</taxon>
    </lineage>
</organism>
<evidence type="ECO:0000313" key="2">
    <source>
        <dbReference type="EMBL" id="AUJ30357.1"/>
    </source>
</evidence>
<dbReference type="InterPro" id="IPR029068">
    <property type="entry name" value="Glyas_Bleomycin-R_OHBP_Dase"/>
</dbReference>
<feature type="domain" description="Glyoxalase-like" evidence="1">
    <location>
        <begin position="6"/>
        <end position="199"/>
    </location>
</feature>
<evidence type="ECO:0000313" key="3">
    <source>
        <dbReference type="Proteomes" id="UP000314960"/>
    </source>
</evidence>
<reference evidence="2 3" key="1">
    <citation type="submission" date="2016-11" db="EMBL/GenBank/DDBJ databases">
        <title>Interaction between Lactobacillus species and yeast in water kefir.</title>
        <authorList>
            <person name="Behr J."/>
            <person name="Xu D."/>
            <person name="Vogel R.F."/>
        </authorList>
    </citation>
    <scope>NUCLEOTIDE SEQUENCE [LARGE SCALE GENOMIC DNA]</scope>
    <source>
        <strain evidence="2 3">TMW 1.1822</strain>
    </source>
</reference>
<dbReference type="PANTHER" id="PTHR40265">
    <property type="entry name" value="BLL2707 PROTEIN"/>
    <property type="match status" value="1"/>
</dbReference>
<accession>A0A3S6QVQ7</accession>
<dbReference type="RefSeq" id="WP_141054410.1">
    <property type="nucleotide sequence ID" value="NZ_CP018176.1"/>
</dbReference>
<gene>
    <name evidence="2" type="ORF">BSQ49_09295</name>
</gene>
<protein>
    <recommendedName>
        <fullName evidence="1">Glyoxalase-like domain-containing protein</fullName>
    </recommendedName>
</protein>
<dbReference type="EMBL" id="CP018176">
    <property type="protein sequence ID" value="AUJ30357.1"/>
    <property type="molecule type" value="Genomic_DNA"/>
</dbReference>